<dbReference type="GeneID" id="56034627"/>
<dbReference type="EMBL" id="CP058601">
    <property type="protein sequence ID" value="QLG50072.1"/>
    <property type="molecule type" value="Genomic_DNA"/>
</dbReference>
<keyword evidence="3" id="KW-1185">Reference proteome</keyword>
<dbReference type="OrthoDB" id="206019at2157"/>
<evidence type="ECO:0000313" key="3">
    <source>
        <dbReference type="Proteomes" id="UP000509241"/>
    </source>
</evidence>
<dbReference type="KEGG" id="haly:HYG82_15010"/>
<dbReference type="Proteomes" id="UP000509241">
    <property type="component" value="Chromosome"/>
</dbReference>
<feature type="compositionally biased region" description="Gly residues" evidence="1">
    <location>
        <begin position="189"/>
        <end position="198"/>
    </location>
</feature>
<proteinExistence type="predicted"/>
<dbReference type="AlphaFoldDB" id="A0A7D5GME8"/>
<evidence type="ECO:0000256" key="1">
    <source>
        <dbReference type="SAM" id="MobiDB-lite"/>
    </source>
</evidence>
<dbReference type="RefSeq" id="WP_179262226.1">
    <property type="nucleotide sequence ID" value="NZ_CP058601.1"/>
</dbReference>
<reference evidence="2 3" key="1">
    <citation type="submission" date="2020-07" db="EMBL/GenBank/DDBJ databases">
        <authorList>
            <person name="Cui H."/>
        </authorList>
    </citation>
    <scope>NUCLEOTIDE SEQUENCE [LARGE SCALE GENOMIC DNA]</scope>
    <source>
        <strain evidence="2 3">YPL8</strain>
    </source>
</reference>
<dbReference type="InterPro" id="IPR009482">
    <property type="entry name" value="DUF1102"/>
</dbReference>
<protein>
    <submittedName>
        <fullName evidence="2">DUF1102 domain-containing protein</fullName>
    </submittedName>
</protein>
<organism evidence="2 3">
    <name type="scientific">Natrinema halophilum</name>
    <dbReference type="NCBI Taxonomy" id="1699371"/>
    <lineage>
        <taxon>Archaea</taxon>
        <taxon>Methanobacteriati</taxon>
        <taxon>Methanobacteriota</taxon>
        <taxon>Stenosarchaea group</taxon>
        <taxon>Halobacteria</taxon>
        <taxon>Halobacteriales</taxon>
        <taxon>Natrialbaceae</taxon>
        <taxon>Natrinema</taxon>
    </lineage>
</organism>
<dbReference type="Pfam" id="PF06510">
    <property type="entry name" value="DUF1102"/>
    <property type="match status" value="1"/>
</dbReference>
<accession>A0A7D5GME8</accession>
<sequence length="198" mass="20164">MYVPRGKLLALVAFILAASMVTATGAFTSVKADRTAEVKVTGDEDAFLGLEANEEKGYAKNEGGTLGLYLSENADIKGSGQGVNPEAVTTIDNVFTITNQGAQEVSVRLDYQSAGDTVTFYDSDSGKPINGNSISPGEEINVGIEVDTTGYEYSGNGAESLIKGNDGGEVTVIAESDEKAAGGPDSGSSGNGGSSSGE</sequence>
<gene>
    <name evidence="2" type="ORF">HYG82_15010</name>
</gene>
<feature type="region of interest" description="Disordered" evidence="1">
    <location>
        <begin position="175"/>
        <end position="198"/>
    </location>
</feature>
<name>A0A7D5GME8_9EURY</name>
<evidence type="ECO:0000313" key="2">
    <source>
        <dbReference type="EMBL" id="QLG50072.1"/>
    </source>
</evidence>